<sequence>MFEDKKDDFFLARWVSGELSEEEFKAFKKHPEYQYYAKIMAGADALDLKTYNVEKELIALKSKRENTTNKKKKGTVIKLLPYVAVAASIAIIFGIFLFGPKDDFATQYGETLTVQLPDGSEMILNAKSKASFDKDNWKNTRLVSLEGEAFFKVTKGSKFTVSTKNGEVSVLGTQFNVQSHNALFEVNCYEGKVSVVNKNYTEILTAGKAYRNYGNTPENWTFTGAEPTWLTNTSSFRSIPLKYVFKELEEQYNIQINSSNIDLTTIYTGTFPNNNKEVALRTVFSTLGMDYTISEDGNTVVLEK</sequence>
<evidence type="ECO:0000259" key="3">
    <source>
        <dbReference type="Pfam" id="PF16344"/>
    </source>
</evidence>
<dbReference type="Proteomes" id="UP000184432">
    <property type="component" value="Unassembled WGS sequence"/>
</dbReference>
<evidence type="ECO:0000313" key="5">
    <source>
        <dbReference type="Proteomes" id="UP000184432"/>
    </source>
</evidence>
<dbReference type="PANTHER" id="PTHR30273:SF2">
    <property type="entry name" value="PROTEIN FECR"/>
    <property type="match status" value="1"/>
</dbReference>
<organism evidence="4 5">
    <name type="scientific">Aquimarina spongiae</name>
    <dbReference type="NCBI Taxonomy" id="570521"/>
    <lineage>
        <taxon>Bacteria</taxon>
        <taxon>Pseudomonadati</taxon>
        <taxon>Bacteroidota</taxon>
        <taxon>Flavobacteriia</taxon>
        <taxon>Flavobacteriales</taxon>
        <taxon>Flavobacteriaceae</taxon>
        <taxon>Aquimarina</taxon>
    </lineage>
</organism>
<dbReference type="AlphaFoldDB" id="A0A1M6CZW9"/>
<dbReference type="InterPro" id="IPR012373">
    <property type="entry name" value="Ferrdict_sens_TM"/>
</dbReference>
<evidence type="ECO:0000256" key="1">
    <source>
        <dbReference type="SAM" id="Phobius"/>
    </source>
</evidence>
<dbReference type="Pfam" id="PF16344">
    <property type="entry name" value="FecR_C"/>
    <property type="match status" value="1"/>
</dbReference>
<feature type="domain" description="FecR protein" evidence="2">
    <location>
        <begin position="102"/>
        <end position="193"/>
    </location>
</feature>
<dbReference type="PANTHER" id="PTHR30273">
    <property type="entry name" value="PERIPLASMIC SIGNAL SENSOR AND SIGMA FACTOR ACTIVATOR FECR-RELATED"/>
    <property type="match status" value="1"/>
</dbReference>
<dbReference type="GO" id="GO:0016989">
    <property type="term" value="F:sigma factor antagonist activity"/>
    <property type="evidence" value="ECO:0007669"/>
    <property type="project" value="TreeGrafter"/>
</dbReference>
<protein>
    <submittedName>
        <fullName evidence="4">FecR family protein</fullName>
    </submittedName>
</protein>
<gene>
    <name evidence="4" type="ORF">SAMN04488508_102367</name>
</gene>
<evidence type="ECO:0000313" key="4">
    <source>
        <dbReference type="EMBL" id="SHI66547.1"/>
    </source>
</evidence>
<dbReference type="OrthoDB" id="1097347at2"/>
<dbReference type="InterPro" id="IPR032508">
    <property type="entry name" value="FecR_C"/>
</dbReference>
<keyword evidence="5" id="KW-1185">Reference proteome</keyword>
<reference evidence="5" key="1">
    <citation type="submission" date="2016-11" db="EMBL/GenBank/DDBJ databases">
        <authorList>
            <person name="Varghese N."/>
            <person name="Submissions S."/>
        </authorList>
    </citation>
    <scope>NUCLEOTIDE SEQUENCE [LARGE SCALE GENOMIC DNA]</scope>
    <source>
        <strain evidence="5">DSM 22623</strain>
    </source>
</reference>
<feature type="transmembrane region" description="Helical" evidence="1">
    <location>
        <begin position="79"/>
        <end position="98"/>
    </location>
</feature>
<dbReference type="Gene3D" id="2.60.120.1440">
    <property type="match status" value="1"/>
</dbReference>
<evidence type="ECO:0000259" key="2">
    <source>
        <dbReference type="Pfam" id="PF04773"/>
    </source>
</evidence>
<dbReference type="Gene3D" id="3.55.50.30">
    <property type="match status" value="1"/>
</dbReference>
<dbReference type="Pfam" id="PF04773">
    <property type="entry name" value="FecR"/>
    <property type="match status" value="1"/>
</dbReference>
<keyword evidence="1" id="KW-0472">Membrane</keyword>
<dbReference type="EMBL" id="FQYP01000002">
    <property type="protein sequence ID" value="SHI66547.1"/>
    <property type="molecule type" value="Genomic_DNA"/>
</dbReference>
<proteinExistence type="predicted"/>
<feature type="domain" description="Protein FecR C-terminal" evidence="3">
    <location>
        <begin position="235"/>
        <end position="300"/>
    </location>
</feature>
<dbReference type="STRING" id="570521.SAMN04488508_102367"/>
<dbReference type="PIRSF" id="PIRSF018266">
    <property type="entry name" value="FecR"/>
    <property type="match status" value="1"/>
</dbReference>
<name>A0A1M6CZW9_9FLAO</name>
<keyword evidence="1" id="KW-0812">Transmembrane</keyword>
<accession>A0A1M6CZW9</accession>
<keyword evidence="1" id="KW-1133">Transmembrane helix</keyword>
<dbReference type="InterPro" id="IPR006860">
    <property type="entry name" value="FecR"/>
</dbReference>
<dbReference type="RefSeq" id="WP_073315101.1">
    <property type="nucleotide sequence ID" value="NZ_FQYP01000002.1"/>
</dbReference>